<dbReference type="InterPro" id="IPR014757">
    <property type="entry name" value="Tscrpt_reg_IclR_C"/>
</dbReference>
<dbReference type="GO" id="GO:0045892">
    <property type="term" value="P:negative regulation of DNA-templated transcription"/>
    <property type="evidence" value="ECO:0007669"/>
    <property type="project" value="TreeGrafter"/>
</dbReference>
<dbReference type="InterPro" id="IPR050707">
    <property type="entry name" value="HTH_MetabolicPath_Reg"/>
</dbReference>
<dbReference type="InterPro" id="IPR005471">
    <property type="entry name" value="Tscrpt_reg_IclR_N"/>
</dbReference>
<dbReference type="DNASU" id="4010433"/>
<dbReference type="InterPro" id="IPR036388">
    <property type="entry name" value="WH-like_DNA-bd_sf"/>
</dbReference>
<dbReference type="PROSITE" id="PS51078">
    <property type="entry name" value="ICLR_ED"/>
    <property type="match status" value="1"/>
</dbReference>
<name>Q13GJ4_PARXL</name>
<dbReference type="InterPro" id="IPR029016">
    <property type="entry name" value="GAF-like_dom_sf"/>
</dbReference>
<dbReference type="eggNOG" id="COG1414">
    <property type="taxonomic scope" value="Bacteria"/>
</dbReference>
<dbReference type="PROSITE" id="PS51077">
    <property type="entry name" value="HTH_ICLR"/>
    <property type="match status" value="1"/>
</dbReference>
<dbReference type="EMBL" id="CP000272">
    <property type="protein sequence ID" value="ABE36795.1"/>
    <property type="molecule type" value="Genomic_DNA"/>
</dbReference>
<evidence type="ECO:0000313" key="7">
    <source>
        <dbReference type="Proteomes" id="UP000001817"/>
    </source>
</evidence>
<proteinExistence type="predicted"/>
<keyword evidence="3" id="KW-0804">Transcription</keyword>
<accession>Q13GJ4</accession>
<dbReference type="GO" id="GO:0003700">
    <property type="term" value="F:DNA-binding transcription factor activity"/>
    <property type="evidence" value="ECO:0007669"/>
    <property type="project" value="TreeGrafter"/>
</dbReference>
<dbReference type="Proteomes" id="UP000001817">
    <property type="component" value="Chromosome 3"/>
</dbReference>
<dbReference type="Gene3D" id="3.30.450.40">
    <property type="match status" value="1"/>
</dbReference>
<dbReference type="KEGG" id="bxe:Bxe_C0920"/>
<dbReference type="STRING" id="266265.Bxe_C0920"/>
<keyword evidence="2" id="KW-0238">DNA-binding</keyword>
<protein>
    <submittedName>
        <fullName evidence="6">Transcriptional regulator, IclR family</fullName>
    </submittedName>
</protein>
<keyword evidence="1" id="KW-0805">Transcription regulation</keyword>
<dbReference type="SMART" id="SM00346">
    <property type="entry name" value="HTH_ICLR"/>
    <property type="match status" value="1"/>
</dbReference>
<sequence length="282" mass="30611">MVVIISAHNIATLEYQPMPKISDSGEPVEGVQAVALTLKILEALANARSTVGVTELSKQIGAGKARVYRHLQTLVTLGYALKDEESERYSTGPQLLRLSHTLSYRLDVVEAARLPARKLSDATGLTAVVARVEGDAIVVVHAEYSRADTMRSPRIGTTMQFHYTALGKIALAFGPAELRSRVLNEPLEQLTAYTITDRRDLMKKLEKIQELGWASSANEGMVGFNALAAPITDAHERLVGMICVVGSIKQLPATPPQNYLDALLSTADDISAYFGHVSRMPS</sequence>
<dbReference type="PANTHER" id="PTHR30136">
    <property type="entry name" value="HELIX-TURN-HELIX TRANSCRIPTIONAL REGULATOR, ICLR FAMILY"/>
    <property type="match status" value="1"/>
</dbReference>
<evidence type="ECO:0000256" key="1">
    <source>
        <dbReference type="ARBA" id="ARBA00023015"/>
    </source>
</evidence>
<dbReference type="InterPro" id="IPR036390">
    <property type="entry name" value="WH_DNA-bd_sf"/>
</dbReference>
<dbReference type="Gene3D" id="1.10.10.10">
    <property type="entry name" value="Winged helix-like DNA-binding domain superfamily/Winged helix DNA-binding domain"/>
    <property type="match status" value="1"/>
</dbReference>
<gene>
    <name evidence="6" type="ORF">Bxe_C0920</name>
</gene>
<dbReference type="AlphaFoldDB" id="Q13GJ4"/>
<dbReference type="SUPFAM" id="SSF55781">
    <property type="entry name" value="GAF domain-like"/>
    <property type="match status" value="1"/>
</dbReference>
<dbReference type="GO" id="GO:0003677">
    <property type="term" value="F:DNA binding"/>
    <property type="evidence" value="ECO:0007669"/>
    <property type="project" value="UniProtKB-KW"/>
</dbReference>
<dbReference type="Pfam" id="PF01614">
    <property type="entry name" value="IclR_C"/>
    <property type="match status" value="1"/>
</dbReference>
<dbReference type="PANTHER" id="PTHR30136:SF24">
    <property type="entry name" value="HTH-TYPE TRANSCRIPTIONAL REPRESSOR ALLR"/>
    <property type="match status" value="1"/>
</dbReference>
<feature type="domain" description="HTH iclR-type" evidence="4">
    <location>
        <begin position="31"/>
        <end position="93"/>
    </location>
</feature>
<reference evidence="6 7" key="1">
    <citation type="journal article" date="2006" name="Proc. Natl. Acad. Sci. U.S.A.">
        <title>Burkholderia xenovorans LB400 harbors a multi-replicon, 9.73-Mbp genome shaped for versatility.</title>
        <authorList>
            <person name="Chain P.S."/>
            <person name="Denef V.J."/>
            <person name="Konstantinidis K.T."/>
            <person name="Vergez L.M."/>
            <person name="Agullo L."/>
            <person name="Reyes V.L."/>
            <person name="Hauser L."/>
            <person name="Cordova M."/>
            <person name="Gomez L."/>
            <person name="Gonzalez M."/>
            <person name="Land M."/>
            <person name="Lao V."/>
            <person name="Larimer F."/>
            <person name="LiPuma J.J."/>
            <person name="Mahenthiralingam E."/>
            <person name="Malfatti S.A."/>
            <person name="Marx C.J."/>
            <person name="Parnell J.J."/>
            <person name="Ramette A."/>
            <person name="Richardson P."/>
            <person name="Seeger M."/>
            <person name="Smith D."/>
            <person name="Spilker T."/>
            <person name="Sul W.J."/>
            <person name="Tsoi T.V."/>
            <person name="Ulrich L.E."/>
            <person name="Zhulin I.B."/>
            <person name="Tiedje J.M."/>
        </authorList>
    </citation>
    <scope>NUCLEOTIDE SEQUENCE [LARGE SCALE GENOMIC DNA]</scope>
    <source>
        <strain evidence="6 7">LB400</strain>
    </source>
</reference>
<dbReference type="Pfam" id="PF09339">
    <property type="entry name" value="HTH_IclR"/>
    <property type="match status" value="1"/>
</dbReference>
<evidence type="ECO:0000313" key="6">
    <source>
        <dbReference type="EMBL" id="ABE36795.1"/>
    </source>
</evidence>
<keyword evidence="7" id="KW-1185">Reference proteome</keyword>
<dbReference type="SUPFAM" id="SSF46785">
    <property type="entry name" value="Winged helix' DNA-binding domain"/>
    <property type="match status" value="1"/>
</dbReference>
<evidence type="ECO:0000259" key="5">
    <source>
        <dbReference type="PROSITE" id="PS51078"/>
    </source>
</evidence>
<evidence type="ECO:0000256" key="3">
    <source>
        <dbReference type="ARBA" id="ARBA00023163"/>
    </source>
</evidence>
<organism evidence="6 7">
    <name type="scientific">Paraburkholderia xenovorans (strain LB400)</name>
    <dbReference type="NCBI Taxonomy" id="266265"/>
    <lineage>
        <taxon>Bacteria</taxon>
        <taxon>Pseudomonadati</taxon>
        <taxon>Pseudomonadota</taxon>
        <taxon>Betaproteobacteria</taxon>
        <taxon>Burkholderiales</taxon>
        <taxon>Burkholderiaceae</taxon>
        <taxon>Paraburkholderia</taxon>
    </lineage>
</organism>
<feature type="domain" description="IclR-ED" evidence="5">
    <location>
        <begin position="94"/>
        <end position="276"/>
    </location>
</feature>
<evidence type="ECO:0000256" key="2">
    <source>
        <dbReference type="ARBA" id="ARBA00023125"/>
    </source>
</evidence>
<evidence type="ECO:0000259" key="4">
    <source>
        <dbReference type="PROSITE" id="PS51077"/>
    </source>
</evidence>